<keyword evidence="2" id="KW-0677">Repeat</keyword>
<dbReference type="Proteomes" id="UP001149140">
    <property type="component" value="Unassembled WGS sequence"/>
</dbReference>
<comment type="caution">
    <text evidence="5">The sequence shown here is derived from an EMBL/GenBank/DDBJ whole genome shotgun (WGS) entry which is preliminary data.</text>
</comment>
<evidence type="ECO:0008006" key="7">
    <source>
        <dbReference type="Google" id="ProtNLM"/>
    </source>
</evidence>
<organism evidence="5 6">
    <name type="scientific">Solirubrobacter ginsenosidimutans</name>
    <dbReference type="NCBI Taxonomy" id="490573"/>
    <lineage>
        <taxon>Bacteria</taxon>
        <taxon>Bacillati</taxon>
        <taxon>Actinomycetota</taxon>
        <taxon>Thermoleophilia</taxon>
        <taxon>Solirubrobacterales</taxon>
        <taxon>Solirubrobacteraceae</taxon>
        <taxon>Solirubrobacter</taxon>
    </lineage>
</organism>
<protein>
    <recommendedName>
        <fullName evidence="7">VCBS repeat-containing protein</fullName>
    </recommendedName>
</protein>
<sequence length="649" mass="64030">MDLLTESNVRIGNLPAAAKVGDKIAAAGDFNGDGIRDVALGMWMLGADGPTRAQAGAIYVVYGKASQGASVDLAALGSGGVRIEGAVANDHAGWSLTGVGDVNADGKDDLLIGTPWADPGTPAKTNAGGARVVYGRAATTEIDLATDTQGFRIDGAGEGDRAGYSVASGDVNGDGRRDFVLGAIGTACRNGGLPKVCEGDAGAAYVVFGKATPTDVDLANLGTGGFRMNGAAGDSKAGWAVAAGDFTGDGMDDVAVSAIWANNYSGATYVVKGKANGTAVALGALGADGYRIDGDAEDQSGWSLSAGDVTGDKKPELVIGVPFHGQGGSLMSGSAYVIKGGALASDITLASLRPGDFRIDGGKTQDGAGWSVAVSPDLNGDNIGDVLLGAPGVDRPSGPTQAPAPNSVGPQESIGAAYVVYGNPSPANVNVGAITGKGQLLMGGGGFRWGDQAGWNVAGLGDISGTHTNVAAVGIPGWDSNAQSPVGTGRDRGLALLLNGVSAVSAEQPAGGTVPATLSLALGTPNANLGAFIPGVAGVYSSTIAANVISTAGDAAVSVADPSANATGHLVNGAFSLPQALQVRATNAANPSTVFAPLGTGPLALLAYTGPVSNDALTFGFRQNIAANDALRTGAYSKTLTFTLSTTTP</sequence>
<dbReference type="EMBL" id="JAPDOD010000029">
    <property type="protein sequence ID" value="MDA0163980.1"/>
    <property type="molecule type" value="Genomic_DNA"/>
</dbReference>
<dbReference type="PANTHER" id="PTHR23221">
    <property type="entry name" value="GLYCOSYLPHOSPHATIDYLINOSITOL PHOSPHOLIPASE D"/>
    <property type="match status" value="1"/>
</dbReference>
<evidence type="ECO:0000313" key="5">
    <source>
        <dbReference type="EMBL" id="MDA0163980.1"/>
    </source>
</evidence>
<dbReference type="InterPro" id="IPR000413">
    <property type="entry name" value="Integrin_alpha"/>
</dbReference>
<dbReference type="RefSeq" id="WP_270043228.1">
    <property type="nucleotide sequence ID" value="NZ_JAPDOD010000029.1"/>
</dbReference>
<accession>A0A9X3S1Z2</accession>
<evidence type="ECO:0000313" key="6">
    <source>
        <dbReference type="Proteomes" id="UP001149140"/>
    </source>
</evidence>
<evidence type="ECO:0000256" key="1">
    <source>
        <dbReference type="ARBA" id="ARBA00022729"/>
    </source>
</evidence>
<name>A0A9X3S1Z2_9ACTN</name>
<gene>
    <name evidence="5" type="ORF">OM076_27155</name>
</gene>
<reference evidence="5" key="1">
    <citation type="submission" date="2022-10" db="EMBL/GenBank/DDBJ databases">
        <title>The WGS of Solirubrobacter ginsenosidimutans DSM 21036.</title>
        <authorList>
            <person name="Jiang Z."/>
        </authorList>
    </citation>
    <scope>NUCLEOTIDE SEQUENCE</scope>
    <source>
        <strain evidence="5">DSM 21036</strain>
    </source>
</reference>
<keyword evidence="3" id="KW-0378">Hydrolase</keyword>
<proteinExistence type="predicted"/>
<evidence type="ECO:0000256" key="4">
    <source>
        <dbReference type="ARBA" id="ARBA00023180"/>
    </source>
</evidence>
<dbReference type="Pfam" id="PF01839">
    <property type="entry name" value="FG-GAP"/>
    <property type="match status" value="5"/>
</dbReference>
<dbReference type="SUPFAM" id="SSF69318">
    <property type="entry name" value="Integrin alpha N-terminal domain"/>
    <property type="match status" value="2"/>
</dbReference>
<dbReference type="PROSITE" id="PS51470">
    <property type="entry name" value="FG_GAP"/>
    <property type="match status" value="2"/>
</dbReference>
<keyword evidence="6" id="KW-1185">Reference proteome</keyword>
<keyword evidence="1" id="KW-0732">Signal</keyword>
<dbReference type="InterPro" id="IPR013517">
    <property type="entry name" value="FG-GAP"/>
</dbReference>
<dbReference type="GO" id="GO:0007155">
    <property type="term" value="P:cell adhesion"/>
    <property type="evidence" value="ECO:0007669"/>
    <property type="project" value="InterPro"/>
</dbReference>
<dbReference type="PANTHER" id="PTHR23221:SF7">
    <property type="entry name" value="PHOSPHATIDYLINOSITOL-GLYCAN-SPECIFIC PHOSPHOLIPASE D"/>
    <property type="match status" value="1"/>
</dbReference>
<evidence type="ECO:0000256" key="2">
    <source>
        <dbReference type="ARBA" id="ARBA00022737"/>
    </source>
</evidence>
<dbReference type="PRINTS" id="PR01185">
    <property type="entry name" value="INTEGRINA"/>
</dbReference>
<dbReference type="SMART" id="SM00191">
    <property type="entry name" value="Int_alpha"/>
    <property type="match status" value="6"/>
</dbReference>
<keyword evidence="4" id="KW-0325">Glycoprotein</keyword>
<dbReference type="InterPro" id="IPR013519">
    <property type="entry name" value="Int_alpha_beta-p"/>
</dbReference>
<dbReference type="AlphaFoldDB" id="A0A9X3S1Z2"/>
<evidence type="ECO:0000256" key="3">
    <source>
        <dbReference type="ARBA" id="ARBA00022801"/>
    </source>
</evidence>
<dbReference type="GO" id="GO:0008305">
    <property type="term" value="C:integrin complex"/>
    <property type="evidence" value="ECO:0007669"/>
    <property type="project" value="InterPro"/>
</dbReference>
<dbReference type="InterPro" id="IPR028994">
    <property type="entry name" value="Integrin_alpha_N"/>
</dbReference>
<dbReference type="GO" id="GO:0016787">
    <property type="term" value="F:hydrolase activity"/>
    <property type="evidence" value="ECO:0007669"/>
    <property type="project" value="UniProtKB-KW"/>
</dbReference>
<dbReference type="Gene3D" id="2.130.10.130">
    <property type="entry name" value="Integrin alpha, N-terminal"/>
    <property type="match status" value="3"/>
</dbReference>